<reference evidence="3 4" key="1">
    <citation type="submission" date="2015-08" db="EMBL/GenBank/DDBJ databases">
        <title>Next Generation Sequencing and Analysis of the Genome of Puccinia sorghi L Schw, the Causal Agent of Maize Common Rust.</title>
        <authorList>
            <person name="Rochi L."/>
            <person name="Burguener G."/>
            <person name="Darino M."/>
            <person name="Turjanski A."/>
            <person name="Kreff E."/>
            <person name="Dieguez M.J."/>
            <person name="Sacco F."/>
        </authorList>
    </citation>
    <scope>NUCLEOTIDE SEQUENCE [LARGE SCALE GENOMIC DNA]</scope>
    <source>
        <strain evidence="3 4">RO10H11247</strain>
    </source>
</reference>
<evidence type="ECO:0000313" key="3">
    <source>
        <dbReference type="EMBL" id="KNZ59208.1"/>
    </source>
</evidence>
<dbReference type="Pfam" id="PF01207">
    <property type="entry name" value="Dus"/>
    <property type="match status" value="2"/>
</dbReference>
<feature type="compositionally biased region" description="Basic and acidic residues" evidence="1">
    <location>
        <begin position="730"/>
        <end position="746"/>
    </location>
</feature>
<comment type="caution">
    <text evidence="3">The sequence shown here is derived from an EMBL/GenBank/DDBJ whole genome shotgun (WGS) entry which is preliminary data.</text>
</comment>
<dbReference type="Proteomes" id="UP000037035">
    <property type="component" value="Unassembled WGS sequence"/>
</dbReference>
<dbReference type="PANTHER" id="PTHR45936">
    <property type="entry name" value="TRNA-DIHYDROURIDINE(20) SYNTHASE [NAD(P)+]-LIKE"/>
    <property type="match status" value="1"/>
</dbReference>
<organism evidence="3 4">
    <name type="scientific">Puccinia sorghi</name>
    <dbReference type="NCBI Taxonomy" id="27349"/>
    <lineage>
        <taxon>Eukaryota</taxon>
        <taxon>Fungi</taxon>
        <taxon>Dikarya</taxon>
        <taxon>Basidiomycota</taxon>
        <taxon>Pucciniomycotina</taxon>
        <taxon>Pucciniomycetes</taxon>
        <taxon>Pucciniales</taxon>
        <taxon>Pucciniaceae</taxon>
        <taxon>Puccinia</taxon>
    </lineage>
</organism>
<feature type="region of interest" description="Disordered" evidence="1">
    <location>
        <begin position="1146"/>
        <end position="1176"/>
    </location>
</feature>
<dbReference type="PANTHER" id="PTHR45936:SF1">
    <property type="entry name" value="TRNA-DIHYDROURIDINE(20) SYNTHASE [NAD(P)+]-LIKE"/>
    <property type="match status" value="1"/>
</dbReference>
<feature type="compositionally biased region" description="Low complexity" evidence="1">
    <location>
        <begin position="518"/>
        <end position="528"/>
    </location>
</feature>
<dbReference type="OrthoDB" id="10262250at2759"/>
<protein>
    <submittedName>
        <fullName evidence="3">tRNA-dihydrouridine synthase 2</fullName>
    </submittedName>
</protein>
<feature type="region of interest" description="Disordered" evidence="1">
    <location>
        <begin position="719"/>
        <end position="776"/>
    </location>
</feature>
<evidence type="ECO:0000313" key="4">
    <source>
        <dbReference type="Proteomes" id="UP000037035"/>
    </source>
</evidence>
<evidence type="ECO:0000256" key="1">
    <source>
        <dbReference type="SAM" id="MobiDB-lite"/>
    </source>
</evidence>
<feature type="domain" description="DUS-like FMN-binding" evidence="2">
    <location>
        <begin position="97"/>
        <end position="220"/>
    </location>
</feature>
<gene>
    <name evidence="3" type="ORF">VP01_1783g2</name>
</gene>
<feature type="compositionally biased region" description="Low complexity" evidence="1">
    <location>
        <begin position="561"/>
        <end position="570"/>
    </location>
</feature>
<dbReference type="STRING" id="27349.A0A0L6VEN0"/>
<feature type="domain" description="DUS-like FMN-binding" evidence="2">
    <location>
        <begin position="250"/>
        <end position="291"/>
    </location>
</feature>
<dbReference type="InterPro" id="IPR013785">
    <property type="entry name" value="Aldolase_TIM"/>
</dbReference>
<dbReference type="CDD" id="cd02801">
    <property type="entry name" value="DUS_like_FMN"/>
    <property type="match status" value="1"/>
</dbReference>
<dbReference type="InterPro" id="IPR052582">
    <property type="entry name" value="tRNA-DUS-like"/>
</dbReference>
<dbReference type="Gene3D" id="3.20.20.70">
    <property type="entry name" value="Aldolase class I"/>
    <property type="match status" value="2"/>
</dbReference>
<dbReference type="SUPFAM" id="SSF51395">
    <property type="entry name" value="FMN-linked oxidoreductases"/>
    <property type="match status" value="1"/>
</dbReference>
<keyword evidence="4" id="KW-1185">Reference proteome</keyword>
<name>A0A0L6VEN0_9BASI</name>
<dbReference type="VEuPathDB" id="FungiDB:VP01_1783g2"/>
<feature type="compositionally biased region" description="Polar residues" evidence="1">
    <location>
        <begin position="571"/>
        <end position="596"/>
    </location>
</feature>
<feature type="region of interest" description="Disordered" evidence="1">
    <location>
        <begin position="1"/>
        <end position="54"/>
    </location>
</feature>
<dbReference type="GO" id="GO:0005737">
    <property type="term" value="C:cytoplasm"/>
    <property type="evidence" value="ECO:0007669"/>
    <property type="project" value="TreeGrafter"/>
</dbReference>
<proteinExistence type="predicted"/>
<dbReference type="AlphaFoldDB" id="A0A0L6VEN0"/>
<sequence length="1274" mass="143436">MSPFLQRRQAHGPKSGGMLVREPPNNLFKTLSERMGSQVRPRSPSSTSLGRNDLAGSDGGCCVKRARRDSASCSPEPDASLVRRNPAHRLYVPGAYLAPMVRIGTLPTRLLALEFGADLVWGPEIVDRAIIGSTRIVDDISGTIQYTKNEGASSIWQTHPIEKSRLIYQIGSANKELALKAAQTVADDVRGFDLNCGCPKDFSLKGGMGAALLKEPDKLCGPMRSSEPALTHRLREIVERVNSMRGGDKPLPVVANGDCFSVLDLDKFRELTGVTRVMIARGAESNVSCFRKDGLLNPMQDIMPRYIKAGLITGQPYPNAKYCLSTMDVSNEAKEGVKTQQNSKFTRKQLKIKIQQCKDWSQLAELFGIPIETTGVMSLQELFPNIHPLRKASSESIRHRLNCLANPPPKHHHSSSTPPLIRISRNILKRKPQHVRHEESELKKITLDRLYFARQQENARIRNQPNSSGYPTKTHIAQQQLNAIKHHIQVIKQDIPNRYPQLPSPKPDNWFRQDEQLDNNSDTTNSSSEALHRRVTQKSRALIEKGVVIHRKIKSITRKNSSSAHSLTSSNFQATTPETTLPSHFDSPHSTHPLSSESHITSRHLLHIPTRLHDSIAEDHLPATPPPDKLSIVTQGLPQPGIERKHTTSADYVPLRPYLQDTLPLSPTHWSAGNSSSALPQWQNSAMVYLADDPTGQIDRWVFSSSLIPHARDPSFLTRRSSHRVSLELPPRDLSETHRRKSESDTLNHPTFSYPLKHTLSPDQQAEGSSSGSPFGGSSVIQDPHYFVEKQRPSQVILATDVLIEQQGGLSFLGKENFNERFRSQPWQTVKTIRQYNRPGHMDAEYIPDVSRVAVVQTPHSTDTFPLPTPEWYSLTGFSIDKQTKSVDPNGWEYYDIFSRKWSPNRHGCRTFIRRRRWVRVRGKLDSSTVPDPSLIQFPSTRVSPLDHQQPSNDFKHPALDDQQPIIVILRKQGVDQFITFNTLTVDGGYTLTFTLPGLLGGMEVHWDDSALVKENPLFSSQIVVAEVLRYVDTVSEGAATHEAENREAIVECLKDELARINLQRVSKILAGLSDLQKINLWNYWLQVDSPSMLRNKPDSEDIWRVLDRHIQAVQGIFVFDLYRAQFLKMVAMLYTHGWSGVVTRARKPRRRGSGQAKAAMQEDQYGPRSLPMTTTTPTQTAIRRLPSRGFLQAGASQPSFLETRNLRLEYWANLVSLFSDPKLPKLSCSPPLFHFPHNHPIQLRLQLAATIRLNLHSYLKQAKKLKHARSSSK</sequence>
<dbReference type="EMBL" id="LAVV01006596">
    <property type="protein sequence ID" value="KNZ59208.1"/>
    <property type="molecule type" value="Genomic_DNA"/>
</dbReference>
<feature type="region of interest" description="Disordered" evidence="1">
    <location>
        <begin position="497"/>
        <end position="536"/>
    </location>
</feature>
<dbReference type="GO" id="GO:0017150">
    <property type="term" value="F:tRNA dihydrouridine synthase activity"/>
    <property type="evidence" value="ECO:0007669"/>
    <property type="project" value="TreeGrafter"/>
</dbReference>
<feature type="region of interest" description="Disordered" evidence="1">
    <location>
        <begin position="557"/>
        <end position="596"/>
    </location>
</feature>
<dbReference type="InterPro" id="IPR035587">
    <property type="entry name" value="DUS-like_FMN-bd"/>
</dbReference>
<accession>A0A0L6VEN0</accession>
<evidence type="ECO:0000259" key="2">
    <source>
        <dbReference type="Pfam" id="PF01207"/>
    </source>
</evidence>